<keyword evidence="7" id="KW-1185">Reference proteome</keyword>
<evidence type="ECO:0000313" key="7">
    <source>
        <dbReference type="Proteomes" id="UP001140949"/>
    </source>
</evidence>
<comment type="similarity">
    <text evidence="3">Belongs to the PMEI family.</text>
</comment>
<dbReference type="CDD" id="cd15795">
    <property type="entry name" value="PMEI-Pla_a_1_like"/>
    <property type="match status" value="1"/>
</dbReference>
<name>A0AAX6IFU4_IRIPA</name>
<dbReference type="PANTHER" id="PTHR35357">
    <property type="entry name" value="OS02G0537100 PROTEIN"/>
    <property type="match status" value="1"/>
</dbReference>
<keyword evidence="1 4" id="KW-0732">Signal</keyword>
<protein>
    <submittedName>
        <fullName evidence="6">Invertase inhibitor</fullName>
    </submittedName>
</protein>
<dbReference type="EMBL" id="JANAVB010002199">
    <property type="protein sequence ID" value="KAJ6851664.1"/>
    <property type="molecule type" value="Genomic_DNA"/>
</dbReference>
<dbReference type="InterPro" id="IPR035513">
    <property type="entry name" value="Invertase/methylesterase_inhib"/>
</dbReference>
<dbReference type="AlphaFoldDB" id="A0AAX6IFU4"/>
<evidence type="ECO:0000256" key="2">
    <source>
        <dbReference type="ARBA" id="ARBA00023157"/>
    </source>
</evidence>
<dbReference type="SUPFAM" id="SSF101148">
    <property type="entry name" value="Plant invertase/pectin methylesterase inhibitor"/>
    <property type="match status" value="1"/>
</dbReference>
<comment type="caution">
    <text evidence="6">The sequence shown here is derived from an EMBL/GenBank/DDBJ whole genome shotgun (WGS) entry which is preliminary data.</text>
</comment>
<dbReference type="NCBIfam" id="TIGR01614">
    <property type="entry name" value="PME_inhib"/>
    <property type="match status" value="1"/>
</dbReference>
<accession>A0AAX6IFU4</accession>
<dbReference type="Gene3D" id="1.20.140.40">
    <property type="entry name" value="Invertase/pectin methylesterase inhibitor family protein"/>
    <property type="match status" value="1"/>
</dbReference>
<reference evidence="6" key="1">
    <citation type="journal article" date="2023" name="GigaByte">
        <title>Genome assembly of the bearded iris, Iris pallida Lam.</title>
        <authorList>
            <person name="Bruccoleri R.E."/>
            <person name="Oakeley E.J."/>
            <person name="Faust A.M.E."/>
            <person name="Altorfer M."/>
            <person name="Dessus-Babus S."/>
            <person name="Burckhardt D."/>
            <person name="Oertli M."/>
            <person name="Naumann U."/>
            <person name="Petersen F."/>
            <person name="Wong J."/>
        </authorList>
    </citation>
    <scope>NUCLEOTIDE SEQUENCE</scope>
    <source>
        <strain evidence="6">GSM-AAB239-AS_SAM_17_03QT</strain>
    </source>
</reference>
<feature type="signal peptide" evidence="4">
    <location>
        <begin position="1"/>
        <end position="24"/>
    </location>
</feature>
<proteinExistence type="inferred from homology"/>
<reference evidence="6" key="2">
    <citation type="submission" date="2023-04" db="EMBL/GenBank/DDBJ databases">
        <authorList>
            <person name="Bruccoleri R.E."/>
            <person name="Oakeley E.J."/>
            <person name="Faust A.-M."/>
            <person name="Dessus-Babus S."/>
            <person name="Altorfer M."/>
            <person name="Burckhardt D."/>
            <person name="Oertli M."/>
            <person name="Naumann U."/>
            <person name="Petersen F."/>
            <person name="Wong J."/>
        </authorList>
    </citation>
    <scope>NUCLEOTIDE SEQUENCE</scope>
    <source>
        <strain evidence="6">GSM-AAB239-AS_SAM_17_03QT</strain>
        <tissue evidence="6">Leaf</tissue>
    </source>
</reference>
<dbReference type="GO" id="GO:0005576">
    <property type="term" value="C:extracellular region"/>
    <property type="evidence" value="ECO:0007669"/>
    <property type="project" value="UniProtKB-ARBA"/>
</dbReference>
<dbReference type="GO" id="GO:0004857">
    <property type="term" value="F:enzyme inhibitor activity"/>
    <property type="evidence" value="ECO:0007669"/>
    <property type="project" value="InterPro"/>
</dbReference>
<evidence type="ECO:0000256" key="4">
    <source>
        <dbReference type="SAM" id="SignalP"/>
    </source>
</evidence>
<evidence type="ECO:0000256" key="3">
    <source>
        <dbReference type="ARBA" id="ARBA00038471"/>
    </source>
</evidence>
<dbReference type="InterPro" id="IPR034088">
    <property type="entry name" value="Pla_a_1-like"/>
</dbReference>
<feature type="domain" description="Pectinesterase inhibitor" evidence="5">
    <location>
        <begin position="24"/>
        <end position="179"/>
    </location>
</feature>
<dbReference type="InterPro" id="IPR006501">
    <property type="entry name" value="Pectinesterase_inhib_dom"/>
</dbReference>
<dbReference type="FunFam" id="1.20.140.40:FF:000002">
    <property type="entry name" value="Putative invertase inhibitor"/>
    <property type="match status" value="1"/>
</dbReference>
<evidence type="ECO:0000256" key="1">
    <source>
        <dbReference type="ARBA" id="ARBA00022729"/>
    </source>
</evidence>
<organism evidence="6 7">
    <name type="scientific">Iris pallida</name>
    <name type="common">Sweet iris</name>
    <dbReference type="NCBI Taxonomy" id="29817"/>
    <lineage>
        <taxon>Eukaryota</taxon>
        <taxon>Viridiplantae</taxon>
        <taxon>Streptophyta</taxon>
        <taxon>Embryophyta</taxon>
        <taxon>Tracheophyta</taxon>
        <taxon>Spermatophyta</taxon>
        <taxon>Magnoliopsida</taxon>
        <taxon>Liliopsida</taxon>
        <taxon>Asparagales</taxon>
        <taxon>Iridaceae</taxon>
        <taxon>Iridoideae</taxon>
        <taxon>Irideae</taxon>
        <taxon>Iris</taxon>
    </lineage>
</organism>
<feature type="chain" id="PRO_5043679911" evidence="4">
    <location>
        <begin position="25"/>
        <end position="185"/>
    </location>
</feature>
<evidence type="ECO:0000259" key="5">
    <source>
        <dbReference type="SMART" id="SM00856"/>
    </source>
</evidence>
<evidence type="ECO:0000313" key="6">
    <source>
        <dbReference type="EMBL" id="KAJ6851664.1"/>
    </source>
</evidence>
<dbReference type="PANTHER" id="PTHR35357:SF25">
    <property type="entry name" value="OS02G0103300 PROTEIN"/>
    <property type="match status" value="1"/>
</dbReference>
<dbReference type="Pfam" id="PF04043">
    <property type="entry name" value="PMEI"/>
    <property type="match status" value="1"/>
</dbReference>
<gene>
    <name evidence="6" type="ORF">M6B38_260145</name>
</gene>
<dbReference type="Proteomes" id="UP001140949">
    <property type="component" value="Unassembled WGS sequence"/>
</dbReference>
<dbReference type="SMART" id="SM00856">
    <property type="entry name" value="PMEI"/>
    <property type="match status" value="1"/>
</dbReference>
<keyword evidence="2" id="KW-1015">Disulfide bond</keyword>
<sequence length="185" mass="19251">MHSFSVPSLFILFFLSTTLFSSSAAVASVEETCKGITSVRPDVGYDFCVSSLESDPDSVSADPDGLAVVAIRLSIANATAVAAKIESLMRGGEEDQSDPSLRECLGVCAEVYSDAVDHLNQALASIRARSYGDAVTFLSAALDAADNCEDAFGDLGWGTSPVAAEDRDYGRLADIALAIGASLGR</sequence>